<accession>A0A1H3GG66</accession>
<dbReference type="Proteomes" id="UP000199035">
    <property type="component" value="Unassembled WGS sequence"/>
</dbReference>
<keyword evidence="4" id="KW-0238">DNA-binding</keyword>
<sequence>MNNKIMSLYAYGMSCRDIAKHITGMCGLDISDVAVAKLFVFDQDMIYLGENMAR</sequence>
<evidence type="ECO:0000313" key="7">
    <source>
        <dbReference type="Proteomes" id="UP000199035"/>
    </source>
</evidence>
<evidence type="ECO:0008006" key="8">
    <source>
        <dbReference type="Google" id="ProtNLM"/>
    </source>
</evidence>
<dbReference type="GO" id="GO:0003677">
    <property type="term" value="F:DNA binding"/>
    <property type="evidence" value="ECO:0007669"/>
    <property type="project" value="UniProtKB-KW"/>
</dbReference>
<evidence type="ECO:0000313" key="6">
    <source>
        <dbReference type="EMBL" id="SDY01299.1"/>
    </source>
</evidence>
<dbReference type="EMBL" id="FNPK01000002">
    <property type="protein sequence ID" value="SDY01299.1"/>
    <property type="molecule type" value="Genomic_DNA"/>
</dbReference>
<protein>
    <recommendedName>
        <fullName evidence="8">Transposase</fullName>
    </recommendedName>
</protein>
<reference evidence="7" key="1">
    <citation type="submission" date="2016-10" db="EMBL/GenBank/DDBJ databases">
        <authorList>
            <person name="Varghese N."/>
            <person name="Submissions S."/>
        </authorList>
    </citation>
    <scope>NUCLEOTIDE SEQUENCE [LARGE SCALE GENOMIC DNA]</scope>
    <source>
        <strain evidence="7">ANC 5109</strain>
    </source>
</reference>
<keyword evidence="3" id="KW-0815">Transposition</keyword>
<evidence type="ECO:0000256" key="4">
    <source>
        <dbReference type="ARBA" id="ARBA00023125"/>
    </source>
</evidence>
<dbReference type="STRING" id="595670.SAMN05421643_102139"/>
<evidence type="ECO:0000256" key="1">
    <source>
        <dbReference type="ARBA" id="ARBA00002190"/>
    </source>
</evidence>
<keyword evidence="5" id="KW-0233">DNA recombination</keyword>
<keyword evidence="7" id="KW-1185">Reference proteome</keyword>
<evidence type="ECO:0000256" key="5">
    <source>
        <dbReference type="ARBA" id="ARBA00023172"/>
    </source>
</evidence>
<organism evidence="6 7">
    <name type="scientific">Acinetobacter kyonggiensis</name>
    <dbReference type="NCBI Taxonomy" id="595670"/>
    <lineage>
        <taxon>Bacteria</taxon>
        <taxon>Pseudomonadati</taxon>
        <taxon>Pseudomonadota</taxon>
        <taxon>Gammaproteobacteria</taxon>
        <taxon>Moraxellales</taxon>
        <taxon>Moraxellaceae</taxon>
        <taxon>Acinetobacter</taxon>
    </lineage>
</organism>
<proteinExistence type="inferred from homology"/>
<dbReference type="Pfam" id="PF00872">
    <property type="entry name" value="Transposase_mut"/>
    <property type="match status" value="1"/>
</dbReference>
<name>A0A1H3GG66_9GAMM</name>
<comment type="function">
    <text evidence="1">Required for the transposition of the insertion element.</text>
</comment>
<dbReference type="GO" id="GO:0006313">
    <property type="term" value="P:DNA transposition"/>
    <property type="evidence" value="ECO:0007669"/>
    <property type="project" value="InterPro"/>
</dbReference>
<evidence type="ECO:0000256" key="2">
    <source>
        <dbReference type="ARBA" id="ARBA00010961"/>
    </source>
</evidence>
<dbReference type="AlphaFoldDB" id="A0A1H3GG66"/>
<evidence type="ECO:0000256" key="3">
    <source>
        <dbReference type="ARBA" id="ARBA00022578"/>
    </source>
</evidence>
<gene>
    <name evidence="6" type="ORF">SAMN05421643_102139</name>
</gene>
<comment type="similarity">
    <text evidence="2">Belongs to the transposase mutator family.</text>
</comment>
<dbReference type="GO" id="GO:0004803">
    <property type="term" value="F:transposase activity"/>
    <property type="evidence" value="ECO:0007669"/>
    <property type="project" value="InterPro"/>
</dbReference>
<dbReference type="InterPro" id="IPR001207">
    <property type="entry name" value="Transposase_mutator"/>
</dbReference>